<accession>A0A4R2MWS0</accession>
<evidence type="ECO:0000313" key="1">
    <source>
        <dbReference type="EMBL" id="TCP10793.1"/>
    </source>
</evidence>
<organism evidence="1 2">
    <name type="scientific">Bisgaardia hudsonensis</name>
    <dbReference type="NCBI Taxonomy" id="109472"/>
    <lineage>
        <taxon>Bacteria</taxon>
        <taxon>Pseudomonadati</taxon>
        <taxon>Pseudomonadota</taxon>
        <taxon>Gammaproteobacteria</taxon>
        <taxon>Pasteurellales</taxon>
        <taxon>Pasteurellaceae</taxon>
        <taxon>Bisgaardia</taxon>
    </lineage>
</organism>
<gene>
    <name evidence="1" type="ORF">EV697_1154</name>
</gene>
<dbReference type="Proteomes" id="UP000294841">
    <property type="component" value="Unassembled WGS sequence"/>
</dbReference>
<dbReference type="OrthoDB" id="884463at2"/>
<dbReference type="EMBL" id="SLXI01000015">
    <property type="protein sequence ID" value="TCP10793.1"/>
    <property type="molecule type" value="Genomic_DNA"/>
</dbReference>
<evidence type="ECO:0000313" key="2">
    <source>
        <dbReference type="Proteomes" id="UP000294841"/>
    </source>
</evidence>
<proteinExistence type="predicted"/>
<keyword evidence="2" id="KW-1185">Reference proteome</keyword>
<name>A0A4R2MWS0_9PAST</name>
<dbReference type="AlphaFoldDB" id="A0A4R2MWS0"/>
<dbReference type="InterPro" id="IPR053842">
    <property type="entry name" value="NikA-like"/>
</dbReference>
<sequence>MTKEKRTKEIKIRLTESEYNALKERKTKARLAEWLRELALKQEPKKPLKAIDPKLLFELNRIGVNINQIARQCNNQAPNIDLISVLISLRNIEKNIQIIRENAR</sequence>
<comment type="caution">
    <text evidence="1">The sequence shown here is derived from an EMBL/GenBank/DDBJ whole genome shotgun (WGS) entry which is preliminary data.</text>
</comment>
<dbReference type="RefSeq" id="WP_132025086.1">
    <property type="nucleotide sequence ID" value="NZ_SLXI01000015.1"/>
</dbReference>
<protein>
    <submittedName>
        <fullName evidence="1">Mobilization protein MobC</fullName>
    </submittedName>
</protein>
<dbReference type="Pfam" id="PF21983">
    <property type="entry name" value="NikA-like"/>
    <property type="match status" value="1"/>
</dbReference>
<reference evidence="1 2" key="1">
    <citation type="submission" date="2019-03" db="EMBL/GenBank/DDBJ databases">
        <title>Genomic Encyclopedia of Type Strains, Phase IV (KMG-IV): sequencing the most valuable type-strain genomes for metagenomic binning, comparative biology and taxonomic classification.</title>
        <authorList>
            <person name="Goeker M."/>
        </authorList>
    </citation>
    <scope>NUCLEOTIDE SEQUENCE [LARGE SCALE GENOMIC DNA]</scope>
    <source>
        <strain evidence="1 2">DSM 28231</strain>
    </source>
</reference>